<dbReference type="EMBL" id="CDSF01000108">
    <property type="protein sequence ID" value="CEP01079.1"/>
    <property type="molecule type" value="Genomic_DNA"/>
</dbReference>
<reference evidence="1 2" key="1">
    <citation type="submission" date="2015-02" db="EMBL/GenBank/DDBJ databases">
        <authorList>
            <person name="Chooi Y.-H."/>
        </authorList>
    </citation>
    <scope>NUCLEOTIDE SEQUENCE [LARGE SCALE GENOMIC DNA]</scope>
    <source>
        <strain evidence="1">E3</strain>
    </source>
</reference>
<dbReference type="AlphaFoldDB" id="A0A0G4J154"/>
<protein>
    <submittedName>
        <fullName evidence="1">Uncharacterized protein</fullName>
    </submittedName>
</protein>
<feature type="non-terminal residue" evidence="1">
    <location>
        <position position="65"/>
    </location>
</feature>
<gene>
    <name evidence="1" type="ORF">PBRA_008391</name>
</gene>
<evidence type="ECO:0000313" key="1">
    <source>
        <dbReference type="EMBL" id="CEP01079.1"/>
    </source>
</evidence>
<organism evidence="1 2">
    <name type="scientific">Plasmodiophora brassicae</name>
    <name type="common">Clubroot disease agent</name>
    <dbReference type="NCBI Taxonomy" id="37360"/>
    <lineage>
        <taxon>Eukaryota</taxon>
        <taxon>Sar</taxon>
        <taxon>Rhizaria</taxon>
        <taxon>Endomyxa</taxon>
        <taxon>Phytomyxea</taxon>
        <taxon>Plasmodiophorida</taxon>
        <taxon>Plasmodiophoridae</taxon>
        <taxon>Plasmodiophora</taxon>
    </lineage>
</organism>
<sequence>ACPAFEAYLVRHRLFDRLRQYWVALRRYADGARFFAALPYDDDLCGPGASVRDRIRHLEVALEFA</sequence>
<proteinExistence type="predicted"/>
<keyword evidence="2" id="KW-1185">Reference proteome</keyword>
<accession>A0A0G4J154</accession>
<name>A0A0G4J154_PLABS</name>
<dbReference type="Proteomes" id="UP000039324">
    <property type="component" value="Unassembled WGS sequence"/>
</dbReference>
<evidence type="ECO:0000313" key="2">
    <source>
        <dbReference type="Proteomes" id="UP000039324"/>
    </source>
</evidence>
<feature type="non-terminal residue" evidence="1">
    <location>
        <position position="1"/>
    </location>
</feature>